<dbReference type="InterPro" id="IPR010982">
    <property type="entry name" value="Lambda_DNA-bd_dom_sf"/>
</dbReference>
<gene>
    <name evidence="6" type="ORF">HA052_14955</name>
</gene>
<comment type="similarity">
    <text evidence="1">Belongs to the ner transcriptional regulatory family.</text>
</comment>
<evidence type="ECO:0000313" key="6">
    <source>
        <dbReference type="EMBL" id="NHR06491.1"/>
    </source>
</evidence>
<feature type="domain" description="Ner winged helix-turn-helix DNA-binding" evidence="5">
    <location>
        <begin position="13"/>
        <end position="80"/>
    </location>
</feature>
<reference evidence="6 7" key="1">
    <citation type="submission" date="2020-03" db="EMBL/GenBank/DDBJ databases">
        <title>Draft genome sequence of environmentally isolated cultures.</title>
        <authorList>
            <person name="Wilson H.S."/>
            <person name="De Leon M.E."/>
        </authorList>
    </citation>
    <scope>NUCLEOTIDE SEQUENCE [LARGE SCALE GENOMIC DNA]</scope>
    <source>
        <strain evidence="6 7">HSC-31F16</strain>
    </source>
</reference>
<dbReference type="Gene3D" id="1.10.260.40">
    <property type="entry name" value="lambda repressor-like DNA-binding domains"/>
    <property type="match status" value="1"/>
</dbReference>
<evidence type="ECO:0000259" key="5">
    <source>
        <dbReference type="Pfam" id="PF13693"/>
    </source>
</evidence>
<keyword evidence="2" id="KW-0805">Transcription regulation</keyword>
<organism evidence="6 7">
    <name type="scientific">Chromobacterium fluminis</name>
    <dbReference type="NCBI Taxonomy" id="3044269"/>
    <lineage>
        <taxon>Bacteria</taxon>
        <taxon>Pseudomonadati</taxon>
        <taxon>Pseudomonadota</taxon>
        <taxon>Betaproteobacteria</taxon>
        <taxon>Neisseriales</taxon>
        <taxon>Chromobacteriaceae</taxon>
        <taxon>Chromobacterium</taxon>
    </lineage>
</organism>
<name>A0ABX0LAS0_9NEIS</name>
<accession>A0ABX0LAS0</accession>
<proteinExistence type="inferred from homology"/>
<evidence type="ECO:0000313" key="7">
    <source>
        <dbReference type="Proteomes" id="UP001515641"/>
    </source>
</evidence>
<dbReference type="Proteomes" id="UP001515641">
    <property type="component" value="Unassembled WGS sequence"/>
</dbReference>
<comment type="caution">
    <text evidence="6">The sequence shown here is derived from an EMBL/GenBank/DDBJ whole genome shotgun (WGS) entry which is preliminary data.</text>
</comment>
<keyword evidence="3" id="KW-0238">DNA-binding</keyword>
<dbReference type="Pfam" id="PF13693">
    <property type="entry name" value="HTH_35"/>
    <property type="match status" value="1"/>
</dbReference>
<keyword evidence="4" id="KW-0804">Transcription</keyword>
<dbReference type="EMBL" id="JAAOMA010000020">
    <property type="protein sequence ID" value="NHR06491.1"/>
    <property type="molecule type" value="Genomic_DNA"/>
</dbReference>
<evidence type="ECO:0000256" key="2">
    <source>
        <dbReference type="ARBA" id="ARBA00023015"/>
    </source>
</evidence>
<protein>
    <submittedName>
        <fullName evidence="6">Transcriptional regulator</fullName>
    </submittedName>
</protein>
<sequence length="102" mass="11219">MSESNTPKKPAGDWHRADVVAELHKAGWSLRKLSAAHGMSPGTLKSALDRPWLKAEQIIAAAIGCSPETIWPNRYAKRHFTPVCRAVSANSLEFRPSRLASK</sequence>
<dbReference type="SUPFAM" id="SSF47413">
    <property type="entry name" value="lambda repressor-like DNA-binding domains"/>
    <property type="match status" value="1"/>
</dbReference>
<evidence type="ECO:0000256" key="4">
    <source>
        <dbReference type="ARBA" id="ARBA00023163"/>
    </source>
</evidence>
<dbReference type="InterPro" id="IPR038722">
    <property type="entry name" value="Ner_HTH_dom"/>
</dbReference>
<evidence type="ECO:0000256" key="3">
    <source>
        <dbReference type="ARBA" id="ARBA00023125"/>
    </source>
</evidence>
<dbReference type="RefSeq" id="WP_166452482.1">
    <property type="nucleotide sequence ID" value="NZ_JAAOMA010000020.1"/>
</dbReference>
<evidence type="ECO:0000256" key="1">
    <source>
        <dbReference type="ARBA" id="ARBA00006157"/>
    </source>
</evidence>
<keyword evidence="7" id="KW-1185">Reference proteome</keyword>